<reference evidence="2 3" key="1">
    <citation type="submission" date="2023-11" db="EMBL/GenBank/DDBJ databases">
        <title>Draft genome of Azohydromonas lata strain H1 (DSM1123), a polyhydroxyalkanoate producer.</title>
        <authorList>
            <person name="Traversa D."/>
            <person name="D'Addabbo P."/>
            <person name="Pazzani C."/>
            <person name="Manzari C."/>
            <person name="Chiara M."/>
            <person name="Scrascia M."/>
        </authorList>
    </citation>
    <scope>NUCLEOTIDE SEQUENCE [LARGE SCALE GENOMIC DNA]</scope>
    <source>
        <strain evidence="2 3">H1</strain>
    </source>
</reference>
<dbReference type="Proteomes" id="UP001293718">
    <property type="component" value="Unassembled WGS sequence"/>
</dbReference>
<feature type="region of interest" description="Disordered" evidence="1">
    <location>
        <begin position="1"/>
        <end position="25"/>
    </location>
</feature>
<evidence type="ECO:0000313" key="2">
    <source>
        <dbReference type="EMBL" id="MDZ5461368.1"/>
    </source>
</evidence>
<keyword evidence="3" id="KW-1185">Reference proteome</keyword>
<organism evidence="2 3">
    <name type="scientific">Azohydromonas lata</name>
    <dbReference type="NCBI Taxonomy" id="45677"/>
    <lineage>
        <taxon>Bacteria</taxon>
        <taxon>Pseudomonadati</taxon>
        <taxon>Pseudomonadota</taxon>
        <taxon>Betaproteobacteria</taxon>
        <taxon>Burkholderiales</taxon>
        <taxon>Sphaerotilaceae</taxon>
        <taxon>Azohydromonas</taxon>
    </lineage>
</organism>
<evidence type="ECO:0000256" key="1">
    <source>
        <dbReference type="SAM" id="MobiDB-lite"/>
    </source>
</evidence>
<dbReference type="SUPFAM" id="SSF56300">
    <property type="entry name" value="Metallo-dependent phosphatases"/>
    <property type="match status" value="1"/>
</dbReference>
<sequence>MRFSHARYRNPAHDDREGPQGKPSARALRPLGRLGGLLLVLGALAGCAQPGAAPLRHAAPQPGGFSFALMGDMPYSPRELPAVDRLVAAVNADAEVGLVLHVGDIKGGAERCDEAVYRQRLQQLQRVAQPLVYTPGDNEWTDCHRPAAGSYVPTERLALVRRLFFPEPGRTLGAKPMAVVSQARVDAAHAAFVENVMFERGGVVFATLHVVGSRNDQVSWMGVDPKDGVSGTNAERGAEFEARQAANVAWLDRLFDEARRRDAAGVVVAMQANPRIEQLPGSLERSGFDAVLAKLRERAATFQRPVLLLHGDDHEFFIDQPWYRDSAPEPRLGNVTRVQGYGSPRIHWVKVRVLPGTPEVFHIEPQRVEGNP</sequence>
<feature type="compositionally biased region" description="Basic residues" evidence="1">
    <location>
        <begin position="1"/>
        <end position="10"/>
    </location>
</feature>
<gene>
    <name evidence="2" type="ORF">SM757_32815</name>
</gene>
<protein>
    <recommendedName>
        <fullName evidence="4">Calcineurin-like phosphoesterase domain-containing protein</fullName>
    </recommendedName>
</protein>
<comment type="caution">
    <text evidence="2">The sequence shown here is derived from an EMBL/GenBank/DDBJ whole genome shotgun (WGS) entry which is preliminary data.</text>
</comment>
<evidence type="ECO:0000313" key="3">
    <source>
        <dbReference type="Proteomes" id="UP001293718"/>
    </source>
</evidence>
<name>A0ABU5IR51_9BURK</name>
<proteinExistence type="predicted"/>
<dbReference type="EMBL" id="JAXOJX010000110">
    <property type="protein sequence ID" value="MDZ5461368.1"/>
    <property type="molecule type" value="Genomic_DNA"/>
</dbReference>
<accession>A0ABU5IR51</accession>
<dbReference type="InterPro" id="IPR029052">
    <property type="entry name" value="Metallo-depent_PP-like"/>
</dbReference>
<dbReference type="RefSeq" id="WP_322468548.1">
    <property type="nucleotide sequence ID" value="NZ_JAXOJX010000110.1"/>
</dbReference>
<evidence type="ECO:0008006" key="4">
    <source>
        <dbReference type="Google" id="ProtNLM"/>
    </source>
</evidence>